<organism evidence="1 2">
    <name type="scientific">Acinetobacter rongchengensis</name>
    <dbReference type="NCBI Taxonomy" id="2419601"/>
    <lineage>
        <taxon>Bacteria</taxon>
        <taxon>Pseudomonadati</taxon>
        <taxon>Pseudomonadota</taxon>
        <taxon>Gammaproteobacteria</taxon>
        <taxon>Moraxellales</taxon>
        <taxon>Moraxellaceae</taxon>
        <taxon>Acinetobacter</taxon>
    </lineage>
</organism>
<dbReference type="OrthoDB" id="6706661at2"/>
<reference evidence="1 2" key="1">
    <citation type="submission" date="2018-09" db="EMBL/GenBank/DDBJ databases">
        <title>The draft genome of Acinetobacter spp. strains.</title>
        <authorList>
            <person name="Qin J."/>
            <person name="Feng Y."/>
            <person name="Zong Z."/>
        </authorList>
    </citation>
    <scope>NUCLEOTIDE SEQUENCE [LARGE SCALE GENOMIC DNA]</scope>
    <source>
        <strain evidence="1 2">WCHAc060115</strain>
    </source>
</reference>
<dbReference type="RefSeq" id="WP_120383687.1">
    <property type="nucleotide sequence ID" value="NZ_RAXT01000010.1"/>
</dbReference>
<keyword evidence="2" id="KW-1185">Reference proteome</keyword>
<protein>
    <submittedName>
        <fullName evidence="1">Uncharacterized protein</fullName>
    </submittedName>
</protein>
<dbReference type="Proteomes" id="UP000280405">
    <property type="component" value="Unassembled WGS sequence"/>
</dbReference>
<evidence type="ECO:0000313" key="2">
    <source>
        <dbReference type="Proteomes" id="UP000280405"/>
    </source>
</evidence>
<evidence type="ECO:0000313" key="1">
    <source>
        <dbReference type="EMBL" id="RKG38595.1"/>
    </source>
</evidence>
<sequence>MKRFIYLLISMLFVYGVWTHWLKPNKGIEDHHNDQIVNEQIKTFDQFTIENLSAFEGEFRVLSREDYSMGREAEISPVDFALGWGRMAEPQIYKQLSIRQSNRWYYWRYENTPPIDVREIETHSANMHMIPANKDIAKQLSKVQKDDLIYLKGHLVEVRAQDGWIWRSSLTREDTGNGACELFLIEDMRIMVSS</sequence>
<dbReference type="EMBL" id="RAXT01000010">
    <property type="protein sequence ID" value="RKG38595.1"/>
    <property type="molecule type" value="Genomic_DNA"/>
</dbReference>
<dbReference type="AlphaFoldDB" id="A0A3A8EVF5"/>
<accession>A0A3A8EVF5</accession>
<name>A0A3A8EVF5_9GAMM</name>
<gene>
    <name evidence="1" type="ORF">D7V20_07485</name>
</gene>
<comment type="caution">
    <text evidence="1">The sequence shown here is derived from an EMBL/GenBank/DDBJ whole genome shotgun (WGS) entry which is preliminary data.</text>
</comment>
<proteinExistence type="predicted"/>